<feature type="transmembrane region" description="Helical" evidence="1">
    <location>
        <begin position="147"/>
        <end position="168"/>
    </location>
</feature>
<dbReference type="NCBIfam" id="NF037962">
    <property type="entry name" value="arsenic_eff"/>
    <property type="match status" value="1"/>
</dbReference>
<accession>A0A1G6B5R3</accession>
<feature type="transmembrane region" description="Helical" evidence="1">
    <location>
        <begin position="224"/>
        <end position="249"/>
    </location>
</feature>
<feature type="transmembrane region" description="Helical" evidence="1">
    <location>
        <begin position="200"/>
        <end position="218"/>
    </location>
</feature>
<evidence type="ECO:0000313" key="3">
    <source>
        <dbReference type="Proteomes" id="UP000199071"/>
    </source>
</evidence>
<dbReference type="AlphaFoldDB" id="A0A1G6B5R3"/>
<proteinExistence type="predicted"/>
<dbReference type="Proteomes" id="UP000199071">
    <property type="component" value="Unassembled WGS sequence"/>
</dbReference>
<keyword evidence="3" id="KW-1185">Reference proteome</keyword>
<sequence length="387" mass="40795">MTALALRSARSIQALWAERFAPNGRKLLIALLLVALFGSSPEIRALVMQAMADAYLQVTVFVAVTLALFYAVERGLNINLGEVMARNARWQPAVAALFGALPGCGGAIVVVTQYTRGYASFGALISVLVSTMGDAAFLLIARDPESAVIVLSISLVAGTITGMIVDRLHGRDFMRMKMDADPLGAACRTGRGLLPPGGKVLWLSLLFPGTILGAMIAFQADPDVIIGIPGFTLWFGFAGAALSILLWAISANHVNALAGQHEDMGTRITADTNFVTAWVVMAFLTYEIFVYALGVDIGTLFHAWAPVLPLAAILIGFIPGCGPQIVVTTLYLAGAIPLSAQLANGIANDGDALFPAIALAPRAAVLATLYSAIPAVIVGYGWFFLFE</sequence>
<feature type="transmembrane region" description="Helical" evidence="1">
    <location>
        <begin position="118"/>
        <end position="141"/>
    </location>
</feature>
<feature type="transmembrane region" description="Helical" evidence="1">
    <location>
        <begin position="363"/>
        <end position="386"/>
    </location>
</feature>
<gene>
    <name evidence="2" type="ORF">SAMN02982931_01259</name>
</gene>
<evidence type="ECO:0000256" key="1">
    <source>
        <dbReference type="SAM" id="Phobius"/>
    </source>
</evidence>
<dbReference type="EMBL" id="FMXQ01000002">
    <property type="protein sequence ID" value="SDB15922.1"/>
    <property type="molecule type" value="Genomic_DNA"/>
</dbReference>
<keyword evidence="1" id="KW-1133">Transmembrane helix</keyword>
<dbReference type="RefSeq" id="WP_090875529.1">
    <property type="nucleotide sequence ID" value="NZ_FMXQ01000002.1"/>
</dbReference>
<protein>
    <submittedName>
        <fullName evidence="2">Putative, 10TM heavy-metal exporter</fullName>
    </submittedName>
</protein>
<feature type="transmembrane region" description="Helical" evidence="1">
    <location>
        <begin position="27"/>
        <end position="47"/>
    </location>
</feature>
<reference evidence="2 3" key="1">
    <citation type="submission" date="2016-10" db="EMBL/GenBank/DDBJ databases">
        <authorList>
            <person name="de Groot N.N."/>
        </authorList>
    </citation>
    <scope>NUCLEOTIDE SEQUENCE [LARGE SCALE GENOMIC DNA]</scope>
    <source>
        <strain evidence="2 3">ATCC 35022</strain>
    </source>
</reference>
<dbReference type="Pfam" id="PF11449">
    <property type="entry name" value="ArsP_2"/>
    <property type="match status" value="1"/>
</dbReference>
<feature type="transmembrane region" description="Helical" evidence="1">
    <location>
        <begin position="92"/>
        <end position="111"/>
    </location>
</feature>
<evidence type="ECO:0000313" key="2">
    <source>
        <dbReference type="EMBL" id="SDB15922.1"/>
    </source>
</evidence>
<feature type="transmembrane region" description="Helical" evidence="1">
    <location>
        <begin position="270"/>
        <end position="293"/>
    </location>
</feature>
<keyword evidence="1" id="KW-0812">Transmembrane</keyword>
<dbReference type="OrthoDB" id="3776971at2"/>
<dbReference type="InterPro" id="IPR021552">
    <property type="entry name" value="ArsP_2"/>
</dbReference>
<name>A0A1G6B5R3_9HYPH</name>
<organism evidence="2 3">
    <name type="scientific">Bauldia litoralis</name>
    <dbReference type="NCBI Taxonomy" id="665467"/>
    <lineage>
        <taxon>Bacteria</taxon>
        <taxon>Pseudomonadati</taxon>
        <taxon>Pseudomonadota</taxon>
        <taxon>Alphaproteobacteria</taxon>
        <taxon>Hyphomicrobiales</taxon>
        <taxon>Kaistiaceae</taxon>
        <taxon>Bauldia</taxon>
    </lineage>
</organism>
<keyword evidence="1" id="KW-0472">Membrane</keyword>
<feature type="transmembrane region" description="Helical" evidence="1">
    <location>
        <begin position="299"/>
        <end position="318"/>
    </location>
</feature>
<feature type="transmembrane region" description="Helical" evidence="1">
    <location>
        <begin position="54"/>
        <end position="72"/>
    </location>
</feature>